<keyword evidence="2" id="KW-1185">Reference proteome</keyword>
<name>A0ABD1Q1M2_9LAMI</name>
<sequence length="100" mass="11118">MGAFILGLKRKYPPHEYLSDVLLVVGLILFTLANAHTSPNFSMIALLKRHGVNVKGLLKVDSPNEEPQPHIDCTDNLQVQGTYLLRIQKCAAYSVLEKMA</sequence>
<proteinExistence type="predicted"/>
<comment type="caution">
    <text evidence="1">The sequence shown here is derived from an EMBL/GenBank/DDBJ whole genome shotgun (WGS) entry which is preliminary data.</text>
</comment>
<dbReference type="Proteomes" id="UP001604277">
    <property type="component" value="Unassembled WGS sequence"/>
</dbReference>
<dbReference type="AlphaFoldDB" id="A0ABD1Q1M2"/>
<evidence type="ECO:0000313" key="1">
    <source>
        <dbReference type="EMBL" id="KAL2468671.1"/>
    </source>
</evidence>
<dbReference type="EMBL" id="JBFOLJ010000016">
    <property type="protein sequence ID" value="KAL2468671.1"/>
    <property type="molecule type" value="Genomic_DNA"/>
</dbReference>
<evidence type="ECO:0000313" key="2">
    <source>
        <dbReference type="Proteomes" id="UP001604277"/>
    </source>
</evidence>
<organism evidence="1 2">
    <name type="scientific">Forsythia ovata</name>
    <dbReference type="NCBI Taxonomy" id="205694"/>
    <lineage>
        <taxon>Eukaryota</taxon>
        <taxon>Viridiplantae</taxon>
        <taxon>Streptophyta</taxon>
        <taxon>Embryophyta</taxon>
        <taxon>Tracheophyta</taxon>
        <taxon>Spermatophyta</taxon>
        <taxon>Magnoliopsida</taxon>
        <taxon>eudicotyledons</taxon>
        <taxon>Gunneridae</taxon>
        <taxon>Pentapetalae</taxon>
        <taxon>asterids</taxon>
        <taxon>lamiids</taxon>
        <taxon>Lamiales</taxon>
        <taxon>Oleaceae</taxon>
        <taxon>Forsythieae</taxon>
        <taxon>Forsythia</taxon>
    </lineage>
</organism>
<protein>
    <submittedName>
        <fullName evidence="1">Adenosine 3'-phospho 5'-phosphosulfate transporter</fullName>
    </submittedName>
</protein>
<accession>A0ABD1Q1M2</accession>
<gene>
    <name evidence="1" type="ORF">Fot_50247</name>
</gene>
<reference evidence="2" key="1">
    <citation type="submission" date="2024-07" db="EMBL/GenBank/DDBJ databases">
        <title>Two chromosome-level genome assemblies of Korean endemic species Abeliophyllum distichum and Forsythia ovata (Oleaceae).</title>
        <authorList>
            <person name="Jang H."/>
        </authorList>
    </citation>
    <scope>NUCLEOTIDE SEQUENCE [LARGE SCALE GENOMIC DNA]</scope>
</reference>